<protein>
    <submittedName>
        <fullName evidence="1">Uncharacterized protein</fullName>
    </submittedName>
</protein>
<dbReference type="EMBL" id="KE625699">
    <property type="protein sequence ID" value="EXC54134.1"/>
    <property type="molecule type" value="Genomic_DNA"/>
</dbReference>
<reference evidence="2" key="1">
    <citation type="submission" date="2013-01" db="EMBL/GenBank/DDBJ databases">
        <title>Draft Genome Sequence of a Mulberry Tree, Morus notabilis C.K. Schneid.</title>
        <authorList>
            <person name="He N."/>
            <person name="Zhao S."/>
        </authorList>
    </citation>
    <scope>NUCLEOTIDE SEQUENCE</scope>
</reference>
<keyword evidence="2" id="KW-1185">Reference proteome</keyword>
<evidence type="ECO:0000313" key="1">
    <source>
        <dbReference type="EMBL" id="EXC54134.1"/>
    </source>
</evidence>
<proteinExistence type="predicted"/>
<sequence>MVKWVGRVARFSAVDAFCIHASFNSLVAMVLEMHIVHRTLLGAGGVVAVAHKPYNGSGSV</sequence>
<evidence type="ECO:0000313" key="2">
    <source>
        <dbReference type="Proteomes" id="UP000030645"/>
    </source>
</evidence>
<name>W9SFA1_9ROSA</name>
<gene>
    <name evidence="1" type="ORF">L484_000254</name>
</gene>
<dbReference type="Proteomes" id="UP000030645">
    <property type="component" value="Unassembled WGS sequence"/>
</dbReference>
<dbReference type="AlphaFoldDB" id="W9SFA1"/>
<accession>W9SFA1</accession>
<organism evidence="1 2">
    <name type="scientific">Morus notabilis</name>
    <dbReference type="NCBI Taxonomy" id="981085"/>
    <lineage>
        <taxon>Eukaryota</taxon>
        <taxon>Viridiplantae</taxon>
        <taxon>Streptophyta</taxon>
        <taxon>Embryophyta</taxon>
        <taxon>Tracheophyta</taxon>
        <taxon>Spermatophyta</taxon>
        <taxon>Magnoliopsida</taxon>
        <taxon>eudicotyledons</taxon>
        <taxon>Gunneridae</taxon>
        <taxon>Pentapetalae</taxon>
        <taxon>rosids</taxon>
        <taxon>fabids</taxon>
        <taxon>Rosales</taxon>
        <taxon>Moraceae</taxon>
        <taxon>Moreae</taxon>
        <taxon>Morus</taxon>
    </lineage>
</organism>